<evidence type="ECO:0000313" key="3">
    <source>
        <dbReference type="Proteomes" id="UP000309138"/>
    </source>
</evidence>
<feature type="region of interest" description="Disordered" evidence="1">
    <location>
        <begin position="52"/>
        <end position="71"/>
    </location>
</feature>
<dbReference type="EMBL" id="SWKR01000002">
    <property type="protein sequence ID" value="TKD50213.1"/>
    <property type="molecule type" value="Genomic_DNA"/>
</dbReference>
<reference evidence="2 3" key="1">
    <citation type="submission" date="2019-04" db="EMBL/GenBank/DDBJ databases">
        <authorList>
            <person name="Yang Y."/>
            <person name="Wei D."/>
        </authorList>
    </citation>
    <scope>NUCLEOTIDE SEQUENCE [LARGE SCALE GENOMIC DNA]</scope>
    <source>
        <strain evidence="2 3">L-1-4w-11</strain>
    </source>
</reference>
<proteinExistence type="predicted"/>
<keyword evidence="3" id="KW-1185">Reference proteome</keyword>
<dbReference type="RefSeq" id="WP_136942156.1">
    <property type="nucleotide sequence ID" value="NZ_SWKR01000002.1"/>
</dbReference>
<sequence>MADIEYIVSNPRKTPRTIFVGATTFKLAPGGSQPITMSDGQAADERAAGMTVKPNVQPDTPQGKADDLPGLTGKSKADLLAIAADEGVDANDDMTNAEIRAAIEAGRA</sequence>
<gene>
    <name evidence="2" type="ORF">FBR43_05180</name>
</gene>
<comment type="caution">
    <text evidence="2">The sequence shown here is derived from an EMBL/GenBank/DDBJ whole genome shotgun (WGS) entry which is preliminary data.</text>
</comment>
<evidence type="ECO:0008006" key="4">
    <source>
        <dbReference type="Google" id="ProtNLM"/>
    </source>
</evidence>
<dbReference type="Proteomes" id="UP000309138">
    <property type="component" value="Unassembled WGS sequence"/>
</dbReference>
<dbReference type="AlphaFoldDB" id="A0A4U1L220"/>
<name>A0A4U1L220_9SPHN</name>
<evidence type="ECO:0000256" key="1">
    <source>
        <dbReference type="SAM" id="MobiDB-lite"/>
    </source>
</evidence>
<accession>A0A4U1L220</accession>
<organism evidence="2 3">
    <name type="scientific">Sphingomonas baiyangensis</name>
    <dbReference type="NCBI Taxonomy" id="2572576"/>
    <lineage>
        <taxon>Bacteria</taxon>
        <taxon>Pseudomonadati</taxon>
        <taxon>Pseudomonadota</taxon>
        <taxon>Alphaproteobacteria</taxon>
        <taxon>Sphingomonadales</taxon>
        <taxon>Sphingomonadaceae</taxon>
        <taxon>Sphingomonas</taxon>
    </lineage>
</organism>
<protein>
    <recommendedName>
        <fullName evidence="4">Rho termination factor, N-terminal domain</fullName>
    </recommendedName>
</protein>
<evidence type="ECO:0000313" key="2">
    <source>
        <dbReference type="EMBL" id="TKD50213.1"/>
    </source>
</evidence>